<protein>
    <submittedName>
        <fullName evidence="1">Uncharacterized protein</fullName>
    </submittedName>
</protein>
<proteinExistence type="predicted"/>
<accession>X1CS24</accession>
<comment type="caution">
    <text evidence="1">The sequence shown here is derived from an EMBL/GenBank/DDBJ whole genome shotgun (WGS) entry which is preliminary data.</text>
</comment>
<dbReference type="EMBL" id="BART01033804">
    <property type="protein sequence ID" value="GAH11251.1"/>
    <property type="molecule type" value="Genomic_DNA"/>
</dbReference>
<gene>
    <name evidence="1" type="ORF">S01H4_57960</name>
</gene>
<reference evidence="1" key="1">
    <citation type="journal article" date="2014" name="Front. Microbiol.">
        <title>High frequency of phylogenetically diverse reductive dehalogenase-homologous genes in deep subseafloor sedimentary metagenomes.</title>
        <authorList>
            <person name="Kawai M."/>
            <person name="Futagami T."/>
            <person name="Toyoda A."/>
            <person name="Takaki Y."/>
            <person name="Nishi S."/>
            <person name="Hori S."/>
            <person name="Arai W."/>
            <person name="Tsubouchi T."/>
            <person name="Morono Y."/>
            <person name="Uchiyama I."/>
            <person name="Ito T."/>
            <person name="Fujiyama A."/>
            <person name="Inagaki F."/>
            <person name="Takami H."/>
        </authorList>
    </citation>
    <scope>NUCLEOTIDE SEQUENCE</scope>
    <source>
        <strain evidence="1">Expedition CK06-06</strain>
    </source>
</reference>
<dbReference type="AlphaFoldDB" id="X1CS24"/>
<feature type="non-terminal residue" evidence="1">
    <location>
        <position position="54"/>
    </location>
</feature>
<dbReference type="Gene3D" id="3.90.25.10">
    <property type="entry name" value="UDP-galactose 4-epimerase, domain 1"/>
    <property type="match status" value="1"/>
</dbReference>
<sequence length="54" mass="6310">MAKAIFKSLGKEEKISYIPTPLKIRDSYQYYTCAKMDKLCEHMMWGGFKTLEEG</sequence>
<name>X1CS24_9ZZZZ</name>
<evidence type="ECO:0000313" key="1">
    <source>
        <dbReference type="EMBL" id="GAH11251.1"/>
    </source>
</evidence>
<organism evidence="1">
    <name type="scientific">marine sediment metagenome</name>
    <dbReference type="NCBI Taxonomy" id="412755"/>
    <lineage>
        <taxon>unclassified sequences</taxon>
        <taxon>metagenomes</taxon>
        <taxon>ecological metagenomes</taxon>
    </lineage>
</organism>